<protein>
    <recommendedName>
        <fullName evidence="11">Potassium transporter</fullName>
    </recommendedName>
</protein>
<evidence type="ECO:0000256" key="7">
    <source>
        <dbReference type="ARBA" id="ARBA00023065"/>
    </source>
</evidence>
<dbReference type="Pfam" id="PF02386">
    <property type="entry name" value="TrkH"/>
    <property type="match status" value="1"/>
</dbReference>
<dbReference type="PANTHER" id="PTHR32024:SF2">
    <property type="entry name" value="TRK SYSTEM POTASSIUM UPTAKE PROTEIN TRKG-RELATED"/>
    <property type="match status" value="1"/>
</dbReference>
<comment type="subcellular location">
    <subcellularLocation>
        <location evidence="1">Cell membrane</location>
        <topology evidence="1">Multi-pass membrane protein</topology>
    </subcellularLocation>
</comment>
<organism evidence="10">
    <name type="scientific">marine metagenome</name>
    <dbReference type="NCBI Taxonomy" id="408172"/>
    <lineage>
        <taxon>unclassified sequences</taxon>
        <taxon>metagenomes</taxon>
        <taxon>ecological metagenomes</taxon>
    </lineage>
</organism>
<keyword evidence="5 9" id="KW-0812">Transmembrane</keyword>
<dbReference type="GO" id="GO:0005886">
    <property type="term" value="C:plasma membrane"/>
    <property type="evidence" value="ECO:0007669"/>
    <property type="project" value="UniProtKB-SubCell"/>
</dbReference>
<evidence type="ECO:0000256" key="6">
    <source>
        <dbReference type="ARBA" id="ARBA00022989"/>
    </source>
</evidence>
<evidence type="ECO:0000256" key="2">
    <source>
        <dbReference type="ARBA" id="ARBA00009137"/>
    </source>
</evidence>
<keyword evidence="7" id="KW-0406">Ion transport</keyword>
<evidence type="ECO:0000313" key="10">
    <source>
        <dbReference type="EMBL" id="SVC15427.1"/>
    </source>
</evidence>
<keyword evidence="8 9" id="KW-0472">Membrane</keyword>
<evidence type="ECO:0000256" key="3">
    <source>
        <dbReference type="ARBA" id="ARBA00022448"/>
    </source>
</evidence>
<feature type="transmembrane region" description="Helical" evidence="9">
    <location>
        <begin position="310"/>
        <end position="335"/>
    </location>
</feature>
<evidence type="ECO:0008006" key="11">
    <source>
        <dbReference type="Google" id="ProtNLM"/>
    </source>
</evidence>
<evidence type="ECO:0000256" key="8">
    <source>
        <dbReference type="ARBA" id="ARBA00023136"/>
    </source>
</evidence>
<evidence type="ECO:0000256" key="1">
    <source>
        <dbReference type="ARBA" id="ARBA00004651"/>
    </source>
</evidence>
<name>A0A382JWV0_9ZZZZ</name>
<keyword evidence="4" id="KW-1003">Cell membrane</keyword>
<evidence type="ECO:0000256" key="9">
    <source>
        <dbReference type="SAM" id="Phobius"/>
    </source>
</evidence>
<feature type="transmembrane region" description="Helical" evidence="9">
    <location>
        <begin position="186"/>
        <end position="208"/>
    </location>
</feature>
<accession>A0A382JWV0</accession>
<feature type="transmembrane region" description="Helical" evidence="9">
    <location>
        <begin position="38"/>
        <end position="57"/>
    </location>
</feature>
<feature type="transmembrane region" description="Helical" evidence="9">
    <location>
        <begin position="130"/>
        <end position="149"/>
    </location>
</feature>
<evidence type="ECO:0000256" key="5">
    <source>
        <dbReference type="ARBA" id="ARBA00022692"/>
    </source>
</evidence>
<gene>
    <name evidence="10" type="ORF">METZ01_LOCUS268281</name>
</gene>
<comment type="similarity">
    <text evidence="2">Belongs to the TrkH potassium transport family.</text>
</comment>
<dbReference type="GO" id="GO:0030001">
    <property type="term" value="P:metal ion transport"/>
    <property type="evidence" value="ECO:0007669"/>
    <property type="project" value="UniProtKB-ARBA"/>
</dbReference>
<keyword evidence="6 9" id="KW-1133">Transmembrane helix</keyword>
<dbReference type="PANTHER" id="PTHR32024">
    <property type="entry name" value="TRK SYSTEM POTASSIUM UPTAKE PROTEIN TRKG-RELATED"/>
    <property type="match status" value="1"/>
</dbReference>
<feature type="non-terminal residue" evidence="10">
    <location>
        <position position="1"/>
    </location>
</feature>
<evidence type="ECO:0000256" key="4">
    <source>
        <dbReference type="ARBA" id="ARBA00022475"/>
    </source>
</evidence>
<keyword evidence="3" id="KW-0813">Transport</keyword>
<dbReference type="AlphaFoldDB" id="A0A382JWV0"/>
<feature type="transmembrane region" description="Helical" evidence="9">
    <location>
        <begin position="247"/>
        <end position="270"/>
    </location>
</feature>
<sequence length="337" mass="36440">VAILPMLGVGGMQLYRAETPGPVKNTKLTPRITETAKALWYVYLAFTVFCAIGYLLAGMDLFDAICHAFSTVAIGGFSTHDLSIGYFDSSAINLIAIVFMILAGVNFSLHFVAWKNVSISQYRQDPEFRAYIFVLLMVSAIVVVSLSILDTYDYWPDTIINGLFQAVSIATTTGFTTANYPNWPGALPVLLIFASFVGGCAGSTGGGLKVIRCLLIVKQGTREIVRLLHPSAEIPVKLGQGAVPFRVVDAVWGFFSVYIIVFGIMLLAMMSTGLDQVTAFSAVAATINNLGPGLGEVSSNFIALTDAAKWISIISMLLGRLEIFTLLVLISPAFWRH</sequence>
<dbReference type="GO" id="GO:0008324">
    <property type="term" value="F:monoatomic cation transmembrane transporter activity"/>
    <property type="evidence" value="ECO:0007669"/>
    <property type="project" value="InterPro"/>
</dbReference>
<dbReference type="InterPro" id="IPR003445">
    <property type="entry name" value="Cat_transpt"/>
</dbReference>
<feature type="transmembrane region" description="Helical" evidence="9">
    <location>
        <begin position="90"/>
        <end position="109"/>
    </location>
</feature>
<proteinExistence type="inferred from homology"/>
<dbReference type="EMBL" id="UINC01076347">
    <property type="protein sequence ID" value="SVC15427.1"/>
    <property type="molecule type" value="Genomic_DNA"/>
</dbReference>
<reference evidence="10" key="1">
    <citation type="submission" date="2018-05" db="EMBL/GenBank/DDBJ databases">
        <authorList>
            <person name="Lanie J.A."/>
            <person name="Ng W.-L."/>
            <person name="Kazmierczak K.M."/>
            <person name="Andrzejewski T.M."/>
            <person name="Davidsen T.M."/>
            <person name="Wayne K.J."/>
            <person name="Tettelin H."/>
            <person name="Glass J.I."/>
            <person name="Rusch D."/>
            <person name="Podicherti R."/>
            <person name="Tsui H.-C.T."/>
            <person name="Winkler M.E."/>
        </authorList>
    </citation>
    <scope>NUCLEOTIDE SEQUENCE</scope>
</reference>